<dbReference type="Proteomes" id="UP000016658">
    <property type="component" value="Unassembled WGS sequence"/>
</dbReference>
<sequence length="330" mass="36439">MGVYITMKNIVIIATGGTIAGSGKIGESASYQAGTINVKQIVDSIPQIDTLANLTMIQLCNLDSNDIGISHWKKLREYCERYDKDDSIDGIVITHGTDTLEETAFFLNLTLNCHKPVVLTGSMRPATSTSADGPMNLYQAVALACSTDAYDAGVLALFSDTIYSGRDLQKTNSYKTDAFKMGEFGSLGYMRDDQVYLLSEPHKKHTHQTIFANLSIDILPKVGIYYVHSDCDPQLLEDMMKRYDGVVIAGTGSGNYPSAIKDVIEKNDDCILVRSSRVIEGAVFDSKYFDPELKTIPALKFSPQKARILLQLSLLVTKEPKKIKEIFSIY</sequence>
<dbReference type="PANTHER" id="PTHR11707:SF28">
    <property type="entry name" value="60 KDA LYSOPHOSPHOLIPASE"/>
    <property type="match status" value="1"/>
</dbReference>
<dbReference type="AlphaFoldDB" id="U2P789"/>
<feature type="domain" description="L-asparaginase N-terminal" evidence="10">
    <location>
        <begin position="9"/>
        <end position="201"/>
    </location>
</feature>
<evidence type="ECO:0000256" key="1">
    <source>
        <dbReference type="ARBA" id="ARBA00010518"/>
    </source>
</evidence>
<feature type="binding site" evidence="6">
    <location>
        <begin position="97"/>
        <end position="98"/>
    </location>
    <ligand>
        <name>substrate</name>
    </ligand>
</feature>
<dbReference type="Pfam" id="PF00710">
    <property type="entry name" value="Asparaginase"/>
    <property type="match status" value="1"/>
</dbReference>
<reference evidence="12 13" key="1">
    <citation type="submission" date="2013-06" db="EMBL/GenBank/DDBJ databases">
        <authorList>
            <person name="Weinstock G."/>
            <person name="Sodergren E."/>
            <person name="Lobos E.A."/>
            <person name="Fulton L."/>
            <person name="Fulton R."/>
            <person name="Courtney L."/>
            <person name="Fronick C."/>
            <person name="O'Laughlin M."/>
            <person name="Godfrey J."/>
            <person name="Wilson R.M."/>
            <person name="Miner T."/>
            <person name="Farmer C."/>
            <person name="Delehaunty K."/>
            <person name="Cordes M."/>
            <person name="Minx P."/>
            <person name="Tomlinson C."/>
            <person name="Chen J."/>
            <person name="Wollam A."/>
            <person name="Pepin K.H."/>
            <person name="Bhonagiri V."/>
            <person name="Zhang X."/>
            <person name="Warren W."/>
            <person name="Mitreva M."/>
            <person name="Mardis E.R."/>
            <person name="Wilson R.K."/>
        </authorList>
    </citation>
    <scope>NUCLEOTIDE SEQUENCE [LARGE SCALE GENOMIC DNA]</scope>
    <source>
        <strain evidence="12 13">ATCC 27803</strain>
    </source>
</reference>
<dbReference type="CDD" id="cd08964">
    <property type="entry name" value="L-asparaginase_II"/>
    <property type="match status" value="1"/>
</dbReference>
<dbReference type="Pfam" id="PF17763">
    <property type="entry name" value="Asparaginase_C"/>
    <property type="match status" value="1"/>
</dbReference>
<dbReference type="InterPro" id="IPR006034">
    <property type="entry name" value="Asparaginase/glutaminase-like"/>
</dbReference>
<dbReference type="PROSITE" id="PS00144">
    <property type="entry name" value="ASN_GLN_ASE_1"/>
    <property type="match status" value="1"/>
</dbReference>
<evidence type="ECO:0000256" key="3">
    <source>
        <dbReference type="ARBA" id="ARBA00022801"/>
    </source>
</evidence>
<dbReference type="PATRIC" id="fig|649755.3.peg.583"/>
<keyword evidence="3" id="KW-0378">Hydrolase</keyword>
<evidence type="ECO:0000259" key="11">
    <source>
        <dbReference type="Pfam" id="PF17763"/>
    </source>
</evidence>
<organism evidence="12 13">
    <name type="scientific">Faecalitalea cylindroides ATCC 27803</name>
    <dbReference type="NCBI Taxonomy" id="649755"/>
    <lineage>
        <taxon>Bacteria</taxon>
        <taxon>Bacillati</taxon>
        <taxon>Bacillota</taxon>
        <taxon>Erysipelotrichia</taxon>
        <taxon>Erysipelotrichales</taxon>
        <taxon>Erysipelotrichaceae</taxon>
        <taxon>Faecalitalea</taxon>
    </lineage>
</organism>
<dbReference type="InterPro" id="IPR020827">
    <property type="entry name" value="Asparaginase/glutaminase_AS1"/>
</dbReference>
<dbReference type="Gene3D" id="3.40.50.1170">
    <property type="entry name" value="L-asparaginase, N-terminal domain"/>
    <property type="match status" value="1"/>
</dbReference>
<dbReference type="EMBL" id="AWVI01000027">
    <property type="protein sequence ID" value="ERK46370.1"/>
    <property type="molecule type" value="Genomic_DNA"/>
</dbReference>
<name>U2P789_9FIRM</name>
<dbReference type="InterPro" id="IPR037152">
    <property type="entry name" value="L-asparaginase_N_sf"/>
</dbReference>
<dbReference type="GO" id="GO:0006528">
    <property type="term" value="P:asparagine metabolic process"/>
    <property type="evidence" value="ECO:0007669"/>
    <property type="project" value="InterPro"/>
</dbReference>
<dbReference type="EC" id="3.5.1.1" evidence="2"/>
<evidence type="ECO:0000256" key="5">
    <source>
        <dbReference type="PIRSR" id="PIRSR001220-1"/>
    </source>
</evidence>
<evidence type="ECO:0000256" key="9">
    <source>
        <dbReference type="RuleBase" id="RU004456"/>
    </source>
</evidence>
<feature type="domain" description="Asparaginase/glutaminase C-terminal" evidence="11">
    <location>
        <begin position="221"/>
        <end position="327"/>
    </location>
</feature>
<evidence type="ECO:0000256" key="8">
    <source>
        <dbReference type="PROSITE-ProRule" id="PRU10100"/>
    </source>
</evidence>
<dbReference type="InterPro" id="IPR036152">
    <property type="entry name" value="Asp/glu_Ase-like_sf"/>
</dbReference>
<dbReference type="PRINTS" id="PR00139">
    <property type="entry name" value="ASNGLNASE"/>
</dbReference>
<dbReference type="PIRSF" id="PIRSF001220">
    <property type="entry name" value="L-ASNase_gatD"/>
    <property type="match status" value="1"/>
</dbReference>
<accession>U2P789</accession>
<dbReference type="HOGENOM" id="CLU_019134_1_2_9"/>
<gene>
    <name evidence="12" type="ORF">HMPREF0367_00633</name>
</gene>
<comment type="catalytic activity">
    <reaction evidence="4">
        <text>L-asparagine + H2O = L-aspartate + NH4(+)</text>
        <dbReference type="Rhea" id="RHEA:21016"/>
        <dbReference type="ChEBI" id="CHEBI:15377"/>
        <dbReference type="ChEBI" id="CHEBI:28938"/>
        <dbReference type="ChEBI" id="CHEBI:29991"/>
        <dbReference type="ChEBI" id="CHEBI:58048"/>
        <dbReference type="EC" id="3.5.1.1"/>
    </reaction>
</comment>
<evidence type="ECO:0000256" key="2">
    <source>
        <dbReference type="ARBA" id="ARBA00012920"/>
    </source>
</evidence>
<feature type="binding site" evidence="6">
    <location>
        <position position="64"/>
    </location>
    <ligand>
        <name>substrate</name>
    </ligand>
</feature>
<dbReference type="SFLD" id="SFLDS00057">
    <property type="entry name" value="Glutaminase/Asparaginase"/>
    <property type="match status" value="1"/>
</dbReference>
<dbReference type="PROSITE" id="PS00917">
    <property type="entry name" value="ASN_GLN_ASE_2"/>
    <property type="match status" value="1"/>
</dbReference>
<evidence type="ECO:0000256" key="7">
    <source>
        <dbReference type="PROSITE-ProRule" id="PRU10099"/>
    </source>
</evidence>
<dbReference type="InterPro" id="IPR027474">
    <property type="entry name" value="L-asparaginase_N"/>
</dbReference>
<dbReference type="InterPro" id="IPR004550">
    <property type="entry name" value="AsnASE_II"/>
</dbReference>
<evidence type="ECO:0000256" key="6">
    <source>
        <dbReference type="PIRSR" id="PIRSR001220-2"/>
    </source>
</evidence>
<dbReference type="GO" id="GO:0004067">
    <property type="term" value="F:asparaginase activity"/>
    <property type="evidence" value="ECO:0007669"/>
    <property type="project" value="UniProtKB-UniRule"/>
</dbReference>
<dbReference type="InterPro" id="IPR040919">
    <property type="entry name" value="Asparaginase_C"/>
</dbReference>
<dbReference type="PIRSF" id="PIRSF500176">
    <property type="entry name" value="L_ASNase"/>
    <property type="match status" value="1"/>
</dbReference>
<dbReference type="SUPFAM" id="SSF53774">
    <property type="entry name" value="Glutaminase/Asparaginase"/>
    <property type="match status" value="1"/>
</dbReference>
<dbReference type="InterPro" id="IPR027473">
    <property type="entry name" value="L-asparaginase_C"/>
</dbReference>
<dbReference type="SMART" id="SM00870">
    <property type="entry name" value="Asparaginase"/>
    <property type="match status" value="1"/>
</dbReference>
<feature type="active site" evidence="7">
    <location>
        <position position="18"/>
    </location>
</feature>
<evidence type="ECO:0000256" key="4">
    <source>
        <dbReference type="ARBA" id="ARBA00049366"/>
    </source>
</evidence>
<dbReference type="PROSITE" id="PS51732">
    <property type="entry name" value="ASN_GLN_ASE_3"/>
    <property type="match status" value="1"/>
</dbReference>
<evidence type="ECO:0000313" key="13">
    <source>
        <dbReference type="Proteomes" id="UP000016658"/>
    </source>
</evidence>
<feature type="active site" evidence="8">
    <location>
        <position position="97"/>
    </location>
</feature>
<evidence type="ECO:0000259" key="10">
    <source>
        <dbReference type="Pfam" id="PF00710"/>
    </source>
</evidence>
<feature type="active site" description="O-isoaspartyl threonine intermediate" evidence="5">
    <location>
        <position position="18"/>
    </location>
</feature>
<protein>
    <recommendedName>
        <fullName evidence="2">asparaginase</fullName>
        <ecNumber evidence="2">3.5.1.1</ecNumber>
    </recommendedName>
</protein>
<proteinExistence type="inferred from homology"/>
<dbReference type="NCBIfam" id="TIGR00520">
    <property type="entry name" value="asnASE_II"/>
    <property type="match status" value="1"/>
</dbReference>
<comment type="similarity">
    <text evidence="1 9">Belongs to the asparaginase 1 family.</text>
</comment>
<dbReference type="FunFam" id="3.40.50.1170:FF:000001">
    <property type="entry name" value="L-asparaginase 2"/>
    <property type="match status" value="1"/>
</dbReference>
<dbReference type="Gene3D" id="3.40.50.40">
    <property type="match status" value="1"/>
</dbReference>
<comment type="caution">
    <text evidence="12">The sequence shown here is derived from an EMBL/GenBank/DDBJ whole genome shotgun (WGS) entry which is preliminary data.</text>
</comment>
<dbReference type="PANTHER" id="PTHR11707">
    <property type="entry name" value="L-ASPARAGINASE"/>
    <property type="match status" value="1"/>
</dbReference>
<evidence type="ECO:0000313" key="12">
    <source>
        <dbReference type="EMBL" id="ERK46370.1"/>
    </source>
</evidence>
<dbReference type="InterPro" id="IPR027475">
    <property type="entry name" value="Asparaginase/glutaminase_AS2"/>
</dbReference>